<evidence type="ECO:0000256" key="2">
    <source>
        <dbReference type="ARBA" id="ARBA00023125"/>
    </source>
</evidence>
<dbReference type="Gene3D" id="1.10.10.60">
    <property type="entry name" value="Homeodomain-like"/>
    <property type="match status" value="3"/>
</dbReference>
<dbReference type="GO" id="GO:0008270">
    <property type="term" value="F:zinc ion binding"/>
    <property type="evidence" value="ECO:0007669"/>
    <property type="project" value="UniProtKB-KW"/>
</dbReference>
<feature type="compositionally biased region" description="Polar residues" evidence="6">
    <location>
        <begin position="237"/>
        <end position="250"/>
    </location>
</feature>
<dbReference type="STRING" id="154538.A0A1M2VPW1"/>
<keyword evidence="5" id="KW-0863">Zinc-finger</keyword>
<evidence type="ECO:0000313" key="10">
    <source>
        <dbReference type="EMBL" id="OJT09598.1"/>
    </source>
</evidence>
<dbReference type="PANTHER" id="PTHR46621:SF1">
    <property type="entry name" value="SNRNA-ACTIVATING PROTEIN COMPLEX SUBUNIT 4"/>
    <property type="match status" value="1"/>
</dbReference>
<dbReference type="PROSITE" id="PS50157">
    <property type="entry name" value="ZINC_FINGER_C2H2_2"/>
    <property type="match status" value="1"/>
</dbReference>
<dbReference type="PROSITE" id="PS00028">
    <property type="entry name" value="ZINC_FINGER_C2H2_1"/>
    <property type="match status" value="1"/>
</dbReference>
<evidence type="ECO:0000256" key="3">
    <source>
        <dbReference type="ARBA" id="ARBA00023163"/>
    </source>
</evidence>
<feature type="compositionally biased region" description="Low complexity" evidence="6">
    <location>
        <begin position="165"/>
        <end position="176"/>
    </location>
</feature>
<dbReference type="CDD" id="cd00167">
    <property type="entry name" value="SANT"/>
    <property type="match status" value="2"/>
</dbReference>
<evidence type="ECO:0000259" key="8">
    <source>
        <dbReference type="PROSITE" id="PS50157"/>
    </source>
</evidence>
<name>A0A1M2VPW1_TRAPU</name>
<dbReference type="GO" id="GO:0000978">
    <property type="term" value="F:RNA polymerase II cis-regulatory region sequence-specific DNA binding"/>
    <property type="evidence" value="ECO:0007669"/>
    <property type="project" value="TreeGrafter"/>
</dbReference>
<evidence type="ECO:0000256" key="1">
    <source>
        <dbReference type="ARBA" id="ARBA00023015"/>
    </source>
</evidence>
<dbReference type="OMA" id="YHLQISK"/>
<feature type="domain" description="HTH myb-type" evidence="9">
    <location>
        <begin position="1"/>
        <end position="50"/>
    </location>
</feature>
<keyword evidence="11" id="KW-1185">Reference proteome</keyword>
<gene>
    <name evidence="10" type="ORF">TRAPUB_13975</name>
</gene>
<keyword evidence="3" id="KW-0804">Transcription</keyword>
<dbReference type="GO" id="GO:0019185">
    <property type="term" value="C:snRNA-activating protein complex"/>
    <property type="evidence" value="ECO:0007669"/>
    <property type="project" value="TreeGrafter"/>
</dbReference>
<feature type="compositionally biased region" description="Basic and acidic residues" evidence="6">
    <location>
        <begin position="281"/>
        <end position="292"/>
    </location>
</feature>
<dbReference type="InterPro" id="IPR013087">
    <property type="entry name" value="Znf_C2H2_type"/>
</dbReference>
<feature type="domain" description="Myb-like" evidence="7">
    <location>
        <begin position="106"/>
        <end position="155"/>
    </location>
</feature>
<dbReference type="PROSITE" id="PS51294">
    <property type="entry name" value="HTH_MYB"/>
    <property type="match status" value="3"/>
</dbReference>
<dbReference type="AlphaFoldDB" id="A0A1M2VPW1"/>
<dbReference type="PANTHER" id="PTHR46621">
    <property type="entry name" value="SNRNA-ACTIVATING PROTEIN COMPLEX SUBUNIT 4"/>
    <property type="match status" value="1"/>
</dbReference>
<evidence type="ECO:0000256" key="4">
    <source>
        <dbReference type="ARBA" id="ARBA00023242"/>
    </source>
</evidence>
<organism evidence="10 11">
    <name type="scientific">Trametes pubescens</name>
    <name type="common">White-rot fungus</name>
    <dbReference type="NCBI Taxonomy" id="154538"/>
    <lineage>
        <taxon>Eukaryota</taxon>
        <taxon>Fungi</taxon>
        <taxon>Dikarya</taxon>
        <taxon>Basidiomycota</taxon>
        <taxon>Agaricomycotina</taxon>
        <taxon>Agaricomycetes</taxon>
        <taxon>Polyporales</taxon>
        <taxon>Polyporaceae</taxon>
        <taxon>Trametes</taxon>
    </lineage>
</organism>
<feature type="domain" description="Myb-like" evidence="7">
    <location>
        <begin position="8"/>
        <end position="54"/>
    </location>
</feature>
<feature type="region of interest" description="Disordered" evidence="6">
    <location>
        <begin position="165"/>
        <end position="222"/>
    </location>
</feature>
<feature type="compositionally biased region" description="Low complexity" evidence="6">
    <location>
        <begin position="251"/>
        <end position="264"/>
    </location>
</feature>
<feature type="domain" description="HTH myb-type" evidence="9">
    <location>
        <begin position="55"/>
        <end position="109"/>
    </location>
</feature>
<dbReference type="GO" id="GO:0001006">
    <property type="term" value="F:RNA polymerase III type 3 promoter sequence-specific DNA binding"/>
    <property type="evidence" value="ECO:0007669"/>
    <property type="project" value="TreeGrafter"/>
</dbReference>
<evidence type="ECO:0000259" key="7">
    <source>
        <dbReference type="PROSITE" id="PS50090"/>
    </source>
</evidence>
<feature type="compositionally biased region" description="Polar residues" evidence="6">
    <location>
        <begin position="325"/>
        <end position="340"/>
    </location>
</feature>
<protein>
    <submittedName>
        <fullName evidence="10">Transcriptional activator Myb</fullName>
    </submittedName>
</protein>
<dbReference type="SMART" id="SM00355">
    <property type="entry name" value="ZnF_C2H2"/>
    <property type="match status" value="3"/>
</dbReference>
<reference evidence="10 11" key="1">
    <citation type="submission" date="2016-10" db="EMBL/GenBank/DDBJ databases">
        <title>Genome sequence of the basidiomycete white-rot fungus Trametes pubescens.</title>
        <authorList>
            <person name="Makela M.R."/>
            <person name="Granchi Z."/>
            <person name="Peng M."/>
            <person name="De Vries R.P."/>
            <person name="Grigoriev I."/>
            <person name="Riley R."/>
            <person name="Hilden K."/>
        </authorList>
    </citation>
    <scope>NUCLEOTIDE SEQUENCE [LARGE SCALE GENOMIC DNA]</scope>
    <source>
        <strain evidence="10 11">FBCC735</strain>
    </source>
</reference>
<comment type="caution">
    <text evidence="10">The sequence shown here is derived from an EMBL/GenBank/DDBJ whole genome shotgun (WGS) entry which is preliminary data.</text>
</comment>
<dbReference type="OrthoDB" id="2143914at2759"/>
<feature type="domain" description="HTH myb-type" evidence="9">
    <location>
        <begin position="110"/>
        <end position="159"/>
    </location>
</feature>
<feature type="region of interest" description="Disordered" evidence="6">
    <location>
        <begin position="235"/>
        <end position="348"/>
    </location>
</feature>
<keyword evidence="5" id="KW-0862">Zinc</keyword>
<sequence length="651" mass="69735">MSARGVGNPWTKYEDNLLIQAVAIHGENDNWKAVALSVPGRTNKACRKRWLHSLSPGVKKTAWTPEEDQLLLSLYAIHGTKWSVIARNIQGRTDDACSKRYREALDPSLKRDEWSAAEDTMLLEAYARLGGKWGIIGKELGRSSLGCRNRWRLLDRRSITLASVSASEGAPSSSVPTSTSQWAPEHGSVQDTPPWDGRSPQYVTPSMLFNSSPNHSQEPHPAAYRPEQILSGAHLASANNSPPHPQQFQYGPSSLGGLLSHPGSVAHSPNPYAYHPQTTFRSHDHDTSRGSDDNVSAPNRSREYSSGDFEAMALPGSSAIHGTPEVTQQEDSLQNTSSVSNHEDARPSLPRGLLCDAGLSVAISDSPASPSPVASPLPLDTLPVTPPTEYTGLPSATVPSHSTHAQRCYYRTEAEKAQLAIARKASASQRPTRLSSLLPATTDASVLAYACGHRECWPAGGVSSKSAFATSKELSDHNKIVHNGDLGGSKPFRCALAGCEKSWKSVNGLQYHLQISKVHFQQALATIRDPLELGSAAAEFAASTASAQGTVEGEPINGPPPTAADAIGSVDAPDVAVGDPGLDDAGPTKPTKPKRKLHPCPRPGCGKQYKQLSGLRYHLSHGHAEELPMQLDVVPPTLARMVAEKGRASHE</sequence>
<dbReference type="Proteomes" id="UP000184267">
    <property type="component" value="Unassembled WGS sequence"/>
</dbReference>
<keyword evidence="2" id="KW-0238">DNA-binding</keyword>
<evidence type="ECO:0000259" key="9">
    <source>
        <dbReference type="PROSITE" id="PS51294"/>
    </source>
</evidence>
<accession>A0A1M2VPW1</accession>
<evidence type="ECO:0000256" key="5">
    <source>
        <dbReference type="PROSITE-ProRule" id="PRU00042"/>
    </source>
</evidence>
<dbReference type="Pfam" id="PF00249">
    <property type="entry name" value="Myb_DNA-binding"/>
    <property type="match status" value="1"/>
</dbReference>
<evidence type="ECO:0000313" key="11">
    <source>
        <dbReference type="Proteomes" id="UP000184267"/>
    </source>
</evidence>
<feature type="region of interest" description="Disordered" evidence="6">
    <location>
        <begin position="576"/>
        <end position="603"/>
    </location>
</feature>
<proteinExistence type="predicted"/>
<keyword evidence="4" id="KW-0539">Nucleus</keyword>
<dbReference type="SMART" id="SM00717">
    <property type="entry name" value="SANT"/>
    <property type="match status" value="3"/>
</dbReference>
<feature type="domain" description="Myb-like" evidence="7">
    <location>
        <begin position="55"/>
        <end position="105"/>
    </location>
</feature>
<dbReference type="Pfam" id="PF13921">
    <property type="entry name" value="Myb_DNA-bind_6"/>
    <property type="match status" value="1"/>
</dbReference>
<dbReference type="EMBL" id="MNAD01000899">
    <property type="protein sequence ID" value="OJT09598.1"/>
    <property type="molecule type" value="Genomic_DNA"/>
</dbReference>
<dbReference type="InterPro" id="IPR051575">
    <property type="entry name" value="Myb-like_DNA-bd"/>
</dbReference>
<dbReference type="SUPFAM" id="SSF46689">
    <property type="entry name" value="Homeodomain-like"/>
    <property type="match status" value="2"/>
</dbReference>
<dbReference type="PROSITE" id="PS50090">
    <property type="entry name" value="MYB_LIKE"/>
    <property type="match status" value="3"/>
</dbReference>
<dbReference type="InterPro" id="IPR009057">
    <property type="entry name" value="Homeodomain-like_sf"/>
</dbReference>
<feature type="compositionally biased region" description="Polar residues" evidence="6">
    <location>
        <begin position="201"/>
        <end position="216"/>
    </location>
</feature>
<dbReference type="GO" id="GO:0042795">
    <property type="term" value="P:snRNA transcription by RNA polymerase II"/>
    <property type="evidence" value="ECO:0007669"/>
    <property type="project" value="TreeGrafter"/>
</dbReference>
<feature type="domain" description="C2H2-type" evidence="8">
    <location>
        <begin position="598"/>
        <end position="628"/>
    </location>
</feature>
<dbReference type="GO" id="GO:0042796">
    <property type="term" value="P:snRNA transcription by RNA polymerase III"/>
    <property type="evidence" value="ECO:0007669"/>
    <property type="project" value="TreeGrafter"/>
</dbReference>
<dbReference type="InterPro" id="IPR001005">
    <property type="entry name" value="SANT/Myb"/>
</dbReference>
<evidence type="ECO:0000256" key="6">
    <source>
        <dbReference type="SAM" id="MobiDB-lite"/>
    </source>
</evidence>
<keyword evidence="5" id="KW-0479">Metal-binding</keyword>
<keyword evidence="1" id="KW-0805">Transcription regulation</keyword>
<dbReference type="InterPro" id="IPR017930">
    <property type="entry name" value="Myb_dom"/>
</dbReference>